<dbReference type="OrthoDB" id="2410440at2"/>
<evidence type="ECO:0000259" key="1">
    <source>
        <dbReference type="Pfam" id="PF01636"/>
    </source>
</evidence>
<comment type="caution">
    <text evidence="2">The sequence shown here is derived from an EMBL/GenBank/DDBJ whole genome shotgun (WGS) entry which is preliminary data.</text>
</comment>
<dbReference type="Pfam" id="PF01636">
    <property type="entry name" value="APH"/>
    <property type="match status" value="1"/>
</dbReference>
<dbReference type="AlphaFoldDB" id="A0A4R6RZ14"/>
<gene>
    <name evidence="2" type="ORF">EDF62_1626</name>
</gene>
<feature type="domain" description="Aminoglycoside phosphotransferase" evidence="1">
    <location>
        <begin position="28"/>
        <end position="239"/>
    </location>
</feature>
<name>A0A4R6RZ14_9MICO</name>
<dbReference type="SUPFAM" id="SSF56112">
    <property type="entry name" value="Protein kinase-like (PK-like)"/>
    <property type="match status" value="1"/>
</dbReference>
<keyword evidence="3" id="KW-1185">Reference proteome</keyword>
<dbReference type="InterPro" id="IPR002575">
    <property type="entry name" value="Aminoglycoside_PTrfase"/>
</dbReference>
<dbReference type="EMBL" id="SNYA01000004">
    <property type="protein sequence ID" value="TDP92419.1"/>
    <property type="molecule type" value="Genomic_DNA"/>
</dbReference>
<proteinExistence type="predicted"/>
<dbReference type="InterPro" id="IPR011009">
    <property type="entry name" value="Kinase-like_dom_sf"/>
</dbReference>
<evidence type="ECO:0000313" key="3">
    <source>
        <dbReference type="Proteomes" id="UP000295601"/>
    </source>
</evidence>
<reference evidence="2 3" key="1">
    <citation type="submission" date="2019-03" db="EMBL/GenBank/DDBJ databases">
        <title>Genomic analyses of the natural microbiome of Caenorhabditis elegans.</title>
        <authorList>
            <person name="Samuel B."/>
        </authorList>
    </citation>
    <scope>NUCLEOTIDE SEQUENCE [LARGE SCALE GENOMIC DNA]</scope>
    <source>
        <strain evidence="2 3">JUb18</strain>
    </source>
</reference>
<dbReference type="RefSeq" id="WP_133616642.1">
    <property type="nucleotide sequence ID" value="NZ_SNYA01000004.1"/>
</dbReference>
<sequence>MGDLDHILSYLENDKVSVVNCVQQRGRNSNWLITLNDESSVFVKTFVGERSEARFHASSVAASNFKLPMPDVVHIDSSMLTLYFEPLSPETVYGLDFSEEYDRKSARHMQAVGESLARLHLVSEVPKGLEPRTINMSGMFDAIPHALYSKLTGGQIEAIRIIHMDQELRSALIRAADYAASSGESTVHGDCRLDQFAFDGATAFITDLETIRPGNMEVDIAGILGSLLHEAVSGTPIDPRLDVFGKASVVQDEVMSIGNMRIQDAIRAFTDFLQSYRAVRARHGIHTEIDLTMVVRLSGLYMFDRLLANAESSTVLSAAFLGAAGVGKSLVLNPDIALSLIANESSQVHE</sequence>
<protein>
    <recommendedName>
        <fullName evidence="1">Aminoglycoside phosphotransferase domain-containing protein</fullName>
    </recommendedName>
</protein>
<accession>A0A4R6RZ14</accession>
<dbReference type="Proteomes" id="UP000295601">
    <property type="component" value="Unassembled WGS sequence"/>
</dbReference>
<organism evidence="2 3">
    <name type="scientific">Leucobacter luti</name>
    <dbReference type="NCBI Taxonomy" id="340320"/>
    <lineage>
        <taxon>Bacteria</taxon>
        <taxon>Bacillati</taxon>
        <taxon>Actinomycetota</taxon>
        <taxon>Actinomycetes</taxon>
        <taxon>Micrococcales</taxon>
        <taxon>Microbacteriaceae</taxon>
        <taxon>Leucobacter</taxon>
    </lineage>
</organism>
<dbReference type="Gene3D" id="3.90.1200.10">
    <property type="match status" value="1"/>
</dbReference>
<evidence type="ECO:0000313" key="2">
    <source>
        <dbReference type="EMBL" id="TDP92419.1"/>
    </source>
</evidence>